<evidence type="ECO:0000256" key="2">
    <source>
        <dbReference type="ARBA" id="ARBA00010270"/>
    </source>
</evidence>
<accession>A0ABU0C575</accession>
<comment type="similarity">
    <text evidence="2">Belongs to the BA14k family.</text>
</comment>
<sequence>MLKRSLRATCVLVAASFAFAAAPMASAAPTLPKLVVADQTSSQIQNVQWDRRDRRDPRWDRRDNRHHRADRRDERHQWDKRRHGPRYRDRRPGYSHYHDGYYYSTPWWAAAGAVGAIIGNKMGNSGNSNARSHVAWCNDRYRSYNPRTDTYTGYDGRKHRCDSPYN</sequence>
<evidence type="ECO:0000256" key="8">
    <source>
        <dbReference type="SAM" id="SignalP"/>
    </source>
</evidence>
<reference evidence="9 10" key="1">
    <citation type="submission" date="2023-07" db="EMBL/GenBank/DDBJ databases">
        <title>Genomic Encyclopedia of Type Strains, Phase IV (KMG-IV): sequencing the most valuable type-strain genomes for metagenomic binning, comparative biology and taxonomic classification.</title>
        <authorList>
            <person name="Goeker M."/>
        </authorList>
    </citation>
    <scope>NUCLEOTIDE SEQUENCE [LARGE SCALE GENOMIC DNA]</scope>
    <source>
        <strain evidence="9 10">DSM 11549</strain>
    </source>
</reference>
<evidence type="ECO:0000256" key="5">
    <source>
        <dbReference type="ARBA" id="ARBA00022734"/>
    </source>
</evidence>
<keyword evidence="10" id="KW-1185">Reference proteome</keyword>
<dbReference type="EMBL" id="JAUSUK010000001">
    <property type="protein sequence ID" value="MDQ0324815.1"/>
    <property type="molecule type" value="Genomic_DNA"/>
</dbReference>
<comment type="caution">
    <text evidence="9">The sequence shown here is derived from an EMBL/GenBank/DDBJ whole genome shotgun (WGS) entry which is preliminary data.</text>
</comment>
<evidence type="ECO:0000256" key="4">
    <source>
        <dbReference type="ARBA" id="ARBA00022475"/>
    </source>
</evidence>
<keyword evidence="5" id="KW-0430">Lectin</keyword>
<keyword evidence="4" id="KW-1003">Cell membrane</keyword>
<evidence type="ECO:0000256" key="1">
    <source>
        <dbReference type="ARBA" id="ARBA00004167"/>
    </source>
</evidence>
<dbReference type="RefSeq" id="WP_307153072.1">
    <property type="nucleotide sequence ID" value="NZ_JAUSUK010000001.1"/>
</dbReference>
<comment type="function">
    <text evidence="6">Has immunoglobulin-binding and hemagglutination properties, and can bind to mannose. Essential for virulence. May be involved in LPS biosynthesis or polysaccharide transport.</text>
</comment>
<organism evidence="9 10">
    <name type="scientific">Rhodopseudomonas julia</name>
    <dbReference type="NCBI Taxonomy" id="200617"/>
    <lineage>
        <taxon>Bacteria</taxon>
        <taxon>Pseudomonadati</taxon>
        <taxon>Pseudomonadota</taxon>
        <taxon>Alphaproteobacteria</taxon>
        <taxon>Hyphomicrobiales</taxon>
        <taxon>Nitrobacteraceae</taxon>
        <taxon>Rhodopseudomonas</taxon>
    </lineage>
</organism>
<comment type="subcellular location">
    <subcellularLocation>
        <location evidence="1">Membrane</location>
        <topology evidence="1">Single-pass membrane protein</topology>
    </subcellularLocation>
</comment>
<evidence type="ECO:0000256" key="7">
    <source>
        <dbReference type="SAM" id="MobiDB-lite"/>
    </source>
</evidence>
<keyword evidence="8" id="KW-0732">Signal</keyword>
<keyword evidence="4" id="KW-0472">Membrane</keyword>
<gene>
    <name evidence="9" type="ORF">J2R99_000664</name>
</gene>
<name>A0ABU0C575_9BRAD</name>
<evidence type="ECO:0000256" key="6">
    <source>
        <dbReference type="ARBA" id="ARBA00025321"/>
    </source>
</evidence>
<dbReference type="Pfam" id="PF07886">
    <property type="entry name" value="BA14K"/>
    <property type="match status" value="1"/>
</dbReference>
<evidence type="ECO:0000256" key="3">
    <source>
        <dbReference type="ARBA" id="ARBA00020552"/>
    </source>
</evidence>
<feature type="chain" id="PRO_5045488083" description="Lectin-like protein BA14k" evidence="8">
    <location>
        <begin position="28"/>
        <end position="166"/>
    </location>
</feature>
<evidence type="ECO:0000313" key="10">
    <source>
        <dbReference type="Proteomes" id="UP001230253"/>
    </source>
</evidence>
<feature type="compositionally biased region" description="Basic and acidic residues" evidence="7">
    <location>
        <begin position="49"/>
        <end position="63"/>
    </location>
</feature>
<feature type="region of interest" description="Disordered" evidence="7">
    <location>
        <begin position="42"/>
        <end position="90"/>
    </location>
</feature>
<evidence type="ECO:0000313" key="9">
    <source>
        <dbReference type="EMBL" id="MDQ0324815.1"/>
    </source>
</evidence>
<feature type="signal peptide" evidence="8">
    <location>
        <begin position="1"/>
        <end position="27"/>
    </location>
</feature>
<dbReference type="InterPro" id="IPR012413">
    <property type="entry name" value="BA14K"/>
</dbReference>
<protein>
    <recommendedName>
        <fullName evidence="3">Lectin-like protein BA14k</fullName>
    </recommendedName>
</protein>
<proteinExistence type="inferred from homology"/>
<dbReference type="Proteomes" id="UP001230253">
    <property type="component" value="Unassembled WGS sequence"/>
</dbReference>